<keyword evidence="1" id="KW-0472">Membrane</keyword>
<evidence type="ECO:0000313" key="3">
    <source>
        <dbReference type="EMBL" id="QNM07836.1"/>
    </source>
</evidence>
<dbReference type="AlphaFoldDB" id="A0A7G9GAK4"/>
<feature type="transmembrane region" description="Helical" evidence="1">
    <location>
        <begin position="50"/>
        <end position="70"/>
    </location>
</feature>
<keyword evidence="4" id="KW-1185">Reference proteome</keyword>
<dbReference type="RefSeq" id="WP_118648335.1">
    <property type="nucleotide sequence ID" value="NZ_CP060635.1"/>
</dbReference>
<dbReference type="PANTHER" id="PTHR40038">
    <property type="entry name" value="MEMBRANE-ASSOCIATED PROTEIN TCAA"/>
    <property type="match status" value="1"/>
</dbReference>
<name>A0A7G9GAK4_9FIRM</name>
<keyword evidence="1" id="KW-1133">Transmembrane helix</keyword>
<keyword evidence="1" id="KW-0812">Transmembrane</keyword>
<dbReference type="Pfam" id="PF13240">
    <property type="entry name" value="Zn_Ribbon_1"/>
    <property type="match status" value="1"/>
</dbReference>
<accession>A0A7G9GAK4</accession>
<feature type="domain" description="Zinc-ribbon" evidence="2">
    <location>
        <begin position="3"/>
        <end position="25"/>
    </location>
</feature>
<proteinExistence type="predicted"/>
<evidence type="ECO:0000256" key="1">
    <source>
        <dbReference type="SAM" id="Phobius"/>
    </source>
</evidence>
<dbReference type="EMBL" id="CP060635">
    <property type="protein sequence ID" value="QNM07836.1"/>
    <property type="molecule type" value="Genomic_DNA"/>
</dbReference>
<dbReference type="Proteomes" id="UP000515860">
    <property type="component" value="Chromosome"/>
</dbReference>
<protein>
    <submittedName>
        <fullName evidence="3">Zinc ribbon domain-containing protein</fullName>
    </submittedName>
</protein>
<evidence type="ECO:0000313" key="4">
    <source>
        <dbReference type="Proteomes" id="UP000515860"/>
    </source>
</evidence>
<dbReference type="KEGG" id="whj:H9Q79_13060"/>
<sequence>MSFCKKCGNQLNAGAQFCPRCGEPVSQPASDYQPTNFSQPVPTAPNKSKAPLFILIGIAAAVVLVIVLLLRGCGGAAYEKPVKVMLDTMISGKYDMKTAQKMVDQIPDPVIDAMIEDYGAYDTEREFVEELAGELEDMADDISEYNPSYKITGTKKMDSDDIETLEEQYSDYIDVDLKISEAYTIKVSLYSTEDGEENKEKAELNTIKVKGKWYLDYFSMNSIF</sequence>
<dbReference type="InterPro" id="IPR026870">
    <property type="entry name" value="Zinc_ribbon_dom"/>
</dbReference>
<organism evidence="3 4">
    <name type="scientific">Wansuia hejianensis</name>
    <dbReference type="NCBI Taxonomy" id="2763667"/>
    <lineage>
        <taxon>Bacteria</taxon>
        <taxon>Bacillati</taxon>
        <taxon>Bacillota</taxon>
        <taxon>Clostridia</taxon>
        <taxon>Lachnospirales</taxon>
        <taxon>Lachnospiraceae</taxon>
        <taxon>Wansuia</taxon>
    </lineage>
</organism>
<dbReference type="PANTHER" id="PTHR40038:SF1">
    <property type="entry name" value="MEMBRANE-ASSOCIATED PROTEIN TCAA"/>
    <property type="match status" value="1"/>
</dbReference>
<gene>
    <name evidence="3" type="ORF">H9Q79_13060</name>
</gene>
<reference evidence="3 4" key="1">
    <citation type="submission" date="2020-08" db="EMBL/GenBank/DDBJ databases">
        <authorList>
            <person name="Liu C."/>
            <person name="Sun Q."/>
        </authorList>
    </citation>
    <scope>NUCLEOTIDE SEQUENCE [LARGE SCALE GENOMIC DNA]</scope>
    <source>
        <strain evidence="3 4">NSJ-29</strain>
    </source>
</reference>
<evidence type="ECO:0000259" key="2">
    <source>
        <dbReference type="Pfam" id="PF13240"/>
    </source>
</evidence>